<proteinExistence type="inferred from homology"/>
<evidence type="ECO:0000313" key="12">
    <source>
        <dbReference type="EMBL" id="TFY76853.1"/>
    </source>
</evidence>
<comment type="similarity">
    <text evidence="2 11">Belongs to the FPP/GGPP synthase family.</text>
</comment>
<reference evidence="12 13" key="1">
    <citation type="submission" date="2019-02" db="EMBL/GenBank/DDBJ databases">
        <title>Genome sequencing of the rare red list fungi Hericium alpestre (H. flagellum).</title>
        <authorList>
            <person name="Buettner E."/>
            <person name="Kellner H."/>
        </authorList>
    </citation>
    <scope>NUCLEOTIDE SEQUENCE [LARGE SCALE GENOMIC DNA]</scope>
    <source>
        <strain evidence="12 13">DSM 108284</strain>
    </source>
</reference>
<dbReference type="GO" id="GO:0046872">
    <property type="term" value="F:metal ion binding"/>
    <property type="evidence" value="ECO:0007669"/>
    <property type="project" value="UniProtKB-KW"/>
</dbReference>
<dbReference type="PROSITE" id="PS00444">
    <property type="entry name" value="POLYPRENYL_SYNTHASE_2"/>
    <property type="match status" value="1"/>
</dbReference>
<protein>
    <recommendedName>
        <fullName evidence="9">(2E,6E)-farnesyl diphosphate synthase</fullName>
    </recommendedName>
    <alternativeName>
        <fullName evidence="8">Dimethylallyltranstransferase</fullName>
    </alternativeName>
    <alternativeName>
        <fullName evidence="7">Farnesyl diphosphate synthase</fullName>
    </alternativeName>
    <alternativeName>
        <fullName evidence="5">Farnesyltranstransferase</fullName>
    </alternativeName>
    <alternativeName>
        <fullName evidence="10">Geranylgeranyl diphosphate synthase</fullName>
    </alternativeName>
    <alternativeName>
        <fullName evidence="6">Geranyltranstransferase</fullName>
    </alternativeName>
</protein>
<keyword evidence="11" id="KW-0808">Transferase</keyword>
<keyword evidence="4" id="KW-0460">Magnesium</keyword>
<organism evidence="12 13">
    <name type="scientific">Hericium alpestre</name>
    <dbReference type="NCBI Taxonomy" id="135208"/>
    <lineage>
        <taxon>Eukaryota</taxon>
        <taxon>Fungi</taxon>
        <taxon>Dikarya</taxon>
        <taxon>Basidiomycota</taxon>
        <taxon>Agaricomycotina</taxon>
        <taxon>Agaricomycetes</taxon>
        <taxon>Russulales</taxon>
        <taxon>Hericiaceae</taxon>
        <taxon>Hericium</taxon>
    </lineage>
</organism>
<dbReference type="GO" id="GO:0008299">
    <property type="term" value="P:isoprenoid biosynthetic process"/>
    <property type="evidence" value="ECO:0007669"/>
    <property type="project" value="InterPro"/>
</dbReference>
<dbReference type="PROSITE" id="PS00723">
    <property type="entry name" value="POLYPRENYL_SYNTHASE_1"/>
    <property type="match status" value="1"/>
</dbReference>
<evidence type="ECO:0000256" key="1">
    <source>
        <dbReference type="ARBA" id="ARBA00001946"/>
    </source>
</evidence>
<evidence type="ECO:0000256" key="2">
    <source>
        <dbReference type="ARBA" id="ARBA00006706"/>
    </source>
</evidence>
<dbReference type="AlphaFoldDB" id="A0A4Y9ZS33"/>
<dbReference type="STRING" id="135208.A0A4Y9ZS33"/>
<dbReference type="PANTHER" id="PTHR12001">
    <property type="entry name" value="GERANYLGERANYL PYROPHOSPHATE SYNTHASE"/>
    <property type="match status" value="1"/>
</dbReference>
<dbReference type="SUPFAM" id="SSF48576">
    <property type="entry name" value="Terpenoid synthases"/>
    <property type="match status" value="1"/>
</dbReference>
<dbReference type="GO" id="GO:0004659">
    <property type="term" value="F:prenyltransferase activity"/>
    <property type="evidence" value="ECO:0007669"/>
    <property type="project" value="InterPro"/>
</dbReference>
<evidence type="ECO:0000256" key="4">
    <source>
        <dbReference type="ARBA" id="ARBA00022842"/>
    </source>
</evidence>
<accession>A0A4Y9ZS33</accession>
<evidence type="ECO:0000256" key="9">
    <source>
        <dbReference type="ARBA" id="ARBA00032873"/>
    </source>
</evidence>
<dbReference type="Pfam" id="PF00348">
    <property type="entry name" value="polyprenyl_synt"/>
    <property type="match status" value="1"/>
</dbReference>
<dbReference type="CDD" id="cd00685">
    <property type="entry name" value="Trans_IPPS_HT"/>
    <property type="match status" value="1"/>
</dbReference>
<keyword evidence="3" id="KW-0479">Metal-binding</keyword>
<dbReference type="Proteomes" id="UP000298061">
    <property type="component" value="Unassembled WGS sequence"/>
</dbReference>
<dbReference type="InterPro" id="IPR000092">
    <property type="entry name" value="Polyprenyl_synt"/>
</dbReference>
<dbReference type="PANTHER" id="PTHR12001:SF44">
    <property type="entry name" value="GERANYLGERANYL PYROPHOSPHATE SYNTHASE"/>
    <property type="match status" value="1"/>
</dbReference>
<dbReference type="InterPro" id="IPR033749">
    <property type="entry name" value="Polyprenyl_synt_CS"/>
</dbReference>
<evidence type="ECO:0000313" key="13">
    <source>
        <dbReference type="Proteomes" id="UP000298061"/>
    </source>
</evidence>
<gene>
    <name evidence="12" type="ORF">EWM64_g7159</name>
</gene>
<comment type="caution">
    <text evidence="12">The sequence shown here is derived from an EMBL/GenBank/DDBJ whole genome shotgun (WGS) entry which is preliminary data.</text>
</comment>
<evidence type="ECO:0000256" key="8">
    <source>
        <dbReference type="ARBA" id="ARBA00032448"/>
    </source>
</evidence>
<evidence type="ECO:0000256" key="6">
    <source>
        <dbReference type="ARBA" id="ARBA00032380"/>
    </source>
</evidence>
<dbReference type="Gene3D" id="1.10.600.10">
    <property type="entry name" value="Farnesyl Diphosphate Synthase"/>
    <property type="match status" value="1"/>
</dbReference>
<comment type="cofactor">
    <cofactor evidence="1">
        <name>Mg(2+)</name>
        <dbReference type="ChEBI" id="CHEBI:18420"/>
    </cofactor>
</comment>
<evidence type="ECO:0000256" key="7">
    <source>
        <dbReference type="ARBA" id="ARBA00032424"/>
    </source>
</evidence>
<keyword evidence="13" id="KW-1185">Reference proteome</keyword>
<evidence type="ECO:0000256" key="11">
    <source>
        <dbReference type="RuleBase" id="RU004466"/>
    </source>
</evidence>
<evidence type="ECO:0000256" key="3">
    <source>
        <dbReference type="ARBA" id="ARBA00022723"/>
    </source>
</evidence>
<dbReference type="InterPro" id="IPR008949">
    <property type="entry name" value="Isoprenoid_synthase_dom_sf"/>
</dbReference>
<sequence length="319" mass="36107">MSAPINSTVEKSYVPGEELWCQEDETAITEPYTYVNSMPGKDVRGRFIEAANHWLHVEPEPLAVICKIVAMLHNASLVIDDIEDNSQLRRGQPVAHKIYGLAQAINSANYVYFLALKEADQLKPYQREGYNSHDIILDELVNLHRGQGLELVWRDSLRCPTEEQYIDMVNKKTGGLFRLAIKLLTACSSEPSTIDYVPLFNLFGVFFQIRDDLMNLDDNEYEKNKGFAEDLTEGKFSFPVIHGITAQKDNSVLINVLQKRPTTPPLKLHAIHHLRNNTGSFKYTETILNSLETRLRGEIDVLGGNPGLLKLVDLLSVRK</sequence>
<name>A0A4Y9ZS33_9AGAM</name>
<evidence type="ECO:0000256" key="10">
    <source>
        <dbReference type="ARBA" id="ARBA00033096"/>
    </source>
</evidence>
<dbReference type="EMBL" id="SFCI01001070">
    <property type="protein sequence ID" value="TFY76853.1"/>
    <property type="molecule type" value="Genomic_DNA"/>
</dbReference>
<dbReference type="SFLD" id="SFLDS00005">
    <property type="entry name" value="Isoprenoid_Synthase_Type_I"/>
    <property type="match status" value="1"/>
</dbReference>
<dbReference type="OrthoDB" id="6921389at2759"/>
<evidence type="ECO:0000256" key="5">
    <source>
        <dbReference type="ARBA" id="ARBA00032052"/>
    </source>
</evidence>